<evidence type="ECO:0000256" key="3">
    <source>
        <dbReference type="ARBA" id="ARBA00022963"/>
    </source>
</evidence>
<evidence type="ECO:0000256" key="1">
    <source>
        <dbReference type="ARBA" id="ARBA00012368"/>
    </source>
</evidence>
<dbReference type="Proteomes" id="UP001608902">
    <property type="component" value="Unassembled WGS sequence"/>
</dbReference>
<dbReference type="Pfam" id="PF00388">
    <property type="entry name" value="PI-PLC-X"/>
    <property type="match status" value="1"/>
</dbReference>
<keyword evidence="4 5" id="KW-0443">Lipid metabolism</keyword>
<dbReference type="Gene3D" id="3.20.20.190">
    <property type="entry name" value="Phosphatidylinositol (PI) phosphodiesterase"/>
    <property type="match status" value="1"/>
</dbReference>
<comment type="catalytic activity">
    <reaction evidence="5">
        <text>a 1,2-diacyl-sn-glycero-3-phospho-(1D-myo-inositol-4,5-bisphosphate) + H2O = 1D-myo-inositol 1,4,5-trisphosphate + a 1,2-diacyl-sn-glycerol + H(+)</text>
        <dbReference type="Rhea" id="RHEA:33179"/>
        <dbReference type="ChEBI" id="CHEBI:15377"/>
        <dbReference type="ChEBI" id="CHEBI:15378"/>
        <dbReference type="ChEBI" id="CHEBI:17815"/>
        <dbReference type="ChEBI" id="CHEBI:58456"/>
        <dbReference type="ChEBI" id="CHEBI:203600"/>
        <dbReference type="EC" id="3.1.4.11"/>
    </reaction>
</comment>
<dbReference type="SUPFAM" id="SSF51695">
    <property type="entry name" value="PLC-like phosphodiesterases"/>
    <property type="match status" value="1"/>
</dbReference>
<dbReference type="Pfam" id="PF00387">
    <property type="entry name" value="PI-PLC-Y"/>
    <property type="match status" value="1"/>
</dbReference>
<dbReference type="PROSITE" id="PS50007">
    <property type="entry name" value="PIPLC_X_DOMAIN"/>
    <property type="match status" value="1"/>
</dbReference>
<dbReference type="SMART" id="SM00148">
    <property type="entry name" value="PLCXc"/>
    <property type="match status" value="1"/>
</dbReference>
<dbReference type="InterPro" id="IPR017946">
    <property type="entry name" value="PLC-like_Pdiesterase_TIM-brl"/>
</dbReference>
<evidence type="ECO:0000313" key="8">
    <source>
        <dbReference type="EMBL" id="MFH4984634.1"/>
    </source>
</evidence>
<dbReference type="InterPro" id="IPR001192">
    <property type="entry name" value="PI-PLC_fam"/>
</dbReference>
<feature type="domain" description="PI-PLC Y-box" evidence="7">
    <location>
        <begin position="225"/>
        <end position="342"/>
    </location>
</feature>
<keyword evidence="2 5" id="KW-0378">Hydrolase</keyword>
<dbReference type="PANTHER" id="PTHR10336:SF36">
    <property type="entry name" value="1-PHOSPHATIDYLINOSITOL 4,5-BISPHOSPHATE PHOSPHODIESTERASE BETA-4"/>
    <property type="match status" value="1"/>
</dbReference>
<dbReference type="PROSITE" id="PS50008">
    <property type="entry name" value="PIPLC_Y_DOMAIN"/>
    <property type="match status" value="1"/>
</dbReference>
<dbReference type="PRINTS" id="PR00390">
    <property type="entry name" value="PHPHLIPASEC"/>
</dbReference>
<dbReference type="InterPro" id="IPR001711">
    <property type="entry name" value="PLipase_C_Pinositol-sp_Y"/>
</dbReference>
<dbReference type="SMART" id="SM00149">
    <property type="entry name" value="PLCYc"/>
    <property type="match status" value="1"/>
</dbReference>
<evidence type="ECO:0000256" key="5">
    <source>
        <dbReference type="RuleBase" id="RU361133"/>
    </source>
</evidence>
<evidence type="ECO:0000259" key="7">
    <source>
        <dbReference type="PROSITE" id="PS50008"/>
    </source>
</evidence>
<feature type="region of interest" description="Disordered" evidence="6">
    <location>
        <begin position="154"/>
        <end position="186"/>
    </location>
</feature>
<reference evidence="8 9" key="1">
    <citation type="submission" date="2024-08" db="EMBL/GenBank/DDBJ databases">
        <title>Gnathostoma spinigerum genome.</title>
        <authorList>
            <person name="Gonzalez-Bertolin B."/>
            <person name="Monzon S."/>
            <person name="Zaballos A."/>
            <person name="Jimenez P."/>
            <person name="Dekumyoy P."/>
            <person name="Varona S."/>
            <person name="Cuesta I."/>
            <person name="Sumanam S."/>
            <person name="Adisakwattana P."/>
            <person name="Gasser R.B."/>
            <person name="Hernandez-Gonzalez A."/>
            <person name="Young N.D."/>
            <person name="Perteguer M.J."/>
        </authorList>
    </citation>
    <scope>NUCLEOTIDE SEQUENCE [LARGE SCALE GENOMIC DNA]</scope>
    <source>
        <strain evidence="8">AL3</strain>
        <tissue evidence="8">Liver</tissue>
    </source>
</reference>
<dbReference type="GO" id="GO:0016042">
    <property type="term" value="P:lipid catabolic process"/>
    <property type="evidence" value="ECO:0007669"/>
    <property type="project" value="UniProtKB-KW"/>
</dbReference>
<protein>
    <recommendedName>
        <fullName evidence="1 5">Phosphoinositide phospholipase C</fullName>
        <ecNumber evidence="1 5">3.1.4.11</ecNumber>
    </recommendedName>
</protein>
<dbReference type="EC" id="3.1.4.11" evidence="1 5"/>
<feature type="non-terminal residue" evidence="8">
    <location>
        <position position="364"/>
    </location>
</feature>
<evidence type="ECO:0000256" key="4">
    <source>
        <dbReference type="ARBA" id="ARBA00023098"/>
    </source>
</evidence>
<dbReference type="EMBL" id="JBGFUD010019524">
    <property type="protein sequence ID" value="MFH4984634.1"/>
    <property type="molecule type" value="Genomic_DNA"/>
</dbReference>
<dbReference type="PANTHER" id="PTHR10336">
    <property type="entry name" value="PHOSPHOINOSITIDE-SPECIFIC PHOSPHOLIPASE C FAMILY PROTEIN"/>
    <property type="match status" value="1"/>
</dbReference>
<proteinExistence type="predicted"/>
<dbReference type="InterPro" id="IPR000909">
    <property type="entry name" value="PLipase_C_PInositol-sp_X_dom"/>
</dbReference>
<accession>A0ABD6F369</accession>
<evidence type="ECO:0000256" key="6">
    <source>
        <dbReference type="SAM" id="MobiDB-lite"/>
    </source>
</evidence>
<keyword evidence="3 5" id="KW-0442">Lipid degradation</keyword>
<dbReference type="AlphaFoldDB" id="A0ABD6F369"/>
<keyword evidence="9" id="KW-1185">Reference proteome</keyword>
<gene>
    <name evidence="8" type="ORF">AB6A40_011343</name>
</gene>
<evidence type="ECO:0000313" key="9">
    <source>
        <dbReference type="Proteomes" id="UP001608902"/>
    </source>
</evidence>
<name>A0ABD6F369_9BILA</name>
<comment type="caution">
    <text evidence="8">The sequence shown here is derived from an EMBL/GenBank/DDBJ whole genome shotgun (WGS) entry which is preliminary data.</text>
</comment>
<organism evidence="8 9">
    <name type="scientific">Gnathostoma spinigerum</name>
    <dbReference type="NCBI Taxonomy" id="75299"/>
    <lineage>
        <taxon>Eukaryota</taxon>
        <taxon>Metazoa</taxon>
        <taxon>Ecdysozoa</taxon>
        <taxon>Nematoda</taxon>
        <taxon>Chromadorea</taxon>
        <taxon>Rhabditida</taxon>
        <taxon>Spirurina</taxon>
        <taxon>Gnathostomatomorpha</taxon>
        <taxon>Gnathostomatoidea</taxon>
        <taxon>Gnathostomatidae</taxon>
        <taxon>Gnathostoma</taxon>
    </lineage>
</organism>
<dbReference type="CDD" id="cd08591">
    <property type="entry name" value="PI-PLCc_beta"/>
    <property type="match status" value="1"/>
</dbReference>
<evidence type="ECO:0000256" key="2">
    <source>
        <dbReference type="ARBA" id="ARBA00022801"/>
    </source>
</evidence>
<dbReference type="GO" id="GO:0004435">
    <property type="term" value="F:phosphatidylinositol-4,5-bisphosphate phospholipase C activity"/>
    <property type="evidence" value="ECO:0007669"/>
    <property type="project" value="UniProtKB-EC"/>
</dbReference>
<sequence length="364" mass="41187">MESFYTWNLSVNVLLSGVRSVELDSWDGSNGEPIITHGPAQLTRVTPVLFKDILTAIAETAFVSFDYPVILSFENHCSIKQQKKMAAYCKEIFGDMLLTDVLPDYPIKPGVPLPSPSSLRWKILIKNKKIKRKANDNLRRRVLTSVDSITKQSSFDSTESDRISQDEDQTCSADYETDDGSDEKALEPDDILFQSDTYKNQIGQDSVDGVKSGTGIDAELIAQELFDLVNYMRAMGKITSFAKYDARNMSSEMYSMTETRAYKLVKQTPIEFVNHNKRQITRVYPKGKHVDSSNFWPIKFWNCGCQMVALNMQTPDEPFQMKSAFFEHNGGSGYILKPSVMRKADAKYNPFETGNMDLVVPAYL</sequence>